<dbReference type="EMBL" id="JAXOVC010000002">
    <property type="protein sequence ID" value="KAK4504631.1"/>
    <property type="molecule type" value="Genomic_DNA"/>
</dbReference>
<dbReference type="Proteomes" id="UP001305779">
    <property type="component" value="Unassembled WGS sequence"/>
</dbReference>
<comment type="caution">
    <text evidence="1">The sequence shown here is derived from an EMBL/GenBank/DDBJ whole genome shotgun (WGS) entry which is preliminary data.</text>
</comment>
<sequence length="76" mass="8743">MRQARKRGCSCPHRIERSRTSHTRERLYQTKQDLKIKAGKAKTIAALKAERLRAKLRARKAKLQAKSAHGKEKAVH</sequence>
<proteinExistence type="predicted"/>
<accession>A0ABR0ESP4</accession>
<keyword evidence="2" id="KW-1185">Reference proteome</keyword>
<protein>
    <submittedName>
        <fullName evidence="1">Uncharacterized protein</fullName>
    </submittedName>
</protein>
<evidence type="ECO:0000313" key="1">
    <source>
        <dbReference type="EMBL" id="KAK4504631.1"/>
    </source>
</evidence>
<reference evidence="1 2" key="1">
    <citation type="journal article" date="2023" name="G3 (Bethesda)">
        <title>A chromosome-level genome assembly of Zasmidium syzygii isolated from banana leaves.</title>
        <authorList>
            <person name="van Westerhoven A.C."/>
            <person name="Mehrabi R."/>
            <person name="Talebi R."/>
            <person name="Steentjes M.B.F."/>
            <person name="Corcolon B."/>
            <person name="Chong P.A."/>
            <person name="Kema G.H.J."/>
            <person name="Seidl M.F."/>
        </authorList>
    </citation>
    <scope>NUCLEOTIDE SEQUENCE [LARGE SCALE GENOMIC DNA]</scope>
    <source>
        <strain evidence="1 2">P124</strain>
    </source>
</reference>
<gene>
    <name evidence="1" type="ORF">PRZ48_002592</name>
</gene>
<organism evidence="1 2">
    <name type="scientific">Zasmidium cellare</name>
    <name type="common">Wine cellar mold</name>
    <name type="synonym">Racodium cellare</name>
    <dbReference type="NCBI Taxonomy" id="395010"/>
    <lineage>
        <taxon>Eukaryota</taxon>
        <taxon>Fungi</taxon>
        <taxon>Dikarya</taxon>
        <taxon>Ascomycota</taxon>
        <taxon>Pezizomycotina</taxon>
        <taxon>Dothideomycetes</taxon>
        <taxon>Dothideomycetidae</taxon>
        <taxon>Mycosphaerellales</taxon>
        <taxon>Mycosphaerellaceae</taxon>
        <taxon>Zasmidium</taxon>
    </lineage>
</organism>
<name>A0ABR0ESP4_ZASCE</name>
<evidence type="ECO:0000313" key="2">
    <source>
        <dbReference type="Proteomes" id="UP001305779"/>
    </source>
</evidence>